<dbReference type="EMBL" id="KC543597">
    <property type="protein sequence ID" value="AGG11609.1"/>
    <property type="molecule type" value="Genomic_DNA"/>
</dbReference>
<dbReference type="PANTHER" id="PTHR10476">
    <property type="entry name" value="CHARGED MULTIVESICULAR BODY PROTEIN"/>
    <property type="match status" value="1"/>
</dbReference>
<evidence type="ECO:0000313" key="4">
    <source>
        <dbReference type="Proteomes" id="UP000037923"/>
    </source>
</evidence>
<evidence type="ECO:0000313" key="2">
    <source>
        <dbReference type="EMBL" id="AGG11609.1"/>
    </source>
</evidence>
<organism evidence="2">
    <name type="scientific">Leptomonas pyrrhocoris</name>
    <name type="common">Firebug parasite</name>
    <dbReference type="NCBI Taxonomy" id="157538"/>
    <lineage>
        <taxon>Eukaryota</taxon>
        <taxon>Discoba</taxon>
        <taxon>Euglenozoa</taxon>
        <taxon>Kinetoplastea</taxon>
        <taxon>Metakinetoplastina</taxon>
        <taxon>Trypanosomatida</taxon>
        <taxon>Trypanosomatidae</taxon>
        <taxon>Leishmaniinae</taxon>
        <taxon>Leptomonas</taxon>
    </lineage>
</organism>
<keyword evidence="4" id="KW-1185">Reference proteome</keyword>
<reference evidence="3 4" key="2">
    <citation type="submission" date="2015-07" db="EMBL/GenBank/DDBJ databases">
        <title>High-quality genome of monoxenous trypanosomatid Leptomonas pyrrhocoris.</title>
        <authorList>
            <person name="Flegontov P."/>
            <person name="Butenko A."/>
            <person name="Firsov S."/>
            <person name="Vlcek C."/>
            <person name="Logacheva M.D."/>
            <person name="Field M."/>
            <person name="Filatov D."/>
            <person name="Flegontova O."/>
            <person name="Gerasimov E."/>
            <person name="Jackson A.P."/>
            <person name="Kelly S."/>
            <person name="Opperdoes F."/>
            <person name="O'Reilly A."/>
            <person name="Votypka J."/>
            <person name="Yurchenko V."/>
            <person name="Lukes J."/>
        </authorList>
    </citation>
    <scope>NUCLEOTIDE SEQUENCE [LARGE SCALE GENOMIC DNA]</scope>
    <source>
        <strain evidence="3">H10</strain>
    </source>
</reference>
<dbReference type="RefSeq" id="XP_015659784.1">
    <property type="nucleotide sequence ID" value="XM_015801164.1"/>
</dbReference>
<dbReference type="Gene3D" id="6.10.140.1230">
    <property type="match status" value="1"/>
</dbReference>
<dbReference type="VEuPathDB" id="TriTrypDB:LpyrH10_06_1040"/>
<dbReference type="GO" id="GO:0007034">
    <property type="term" value="P:vacuolar transport"/>
    <property type="evidence" value="ECO:0007669"/>
    <property type="project" value="InterPro"/>
</dbReference>
<dbReference type="EMBL" id="LGTL01000006">
    <property type="protein sequence ID" value="KPA81346.1"/>
    <property type="molecule type" value="Genomic_DNA"/>
</dbReference>
<dbReference type="InterPro" id="IPR005024">
    <property type="entry name" value="Snf7_fam"/>
</dbReference>
<name>X2C3Q7_LEPPY</name>
<dbReference type="Proteomes" id="UP000037923">
    <property type="component" value="Unassembled WGS sequence"/>
</dbReference>
<dbReference type="AlphaFoldDB" id="X2C3Q7"/>
<dbReference type="GeneID" id="26904025"/>
<reference evidence="2" key="1">
    <citation type="journal article" date="2013" name="Curr. Biol.">
        <title>Paratrypanosoma is a novel early-branching trypanosomatid.</title>
        <authorList>
            <person name="Flegontov P."/>
            <person name="Votypka J."/>
            <person name="Skalicky T."/>
            <person name="Logacheva M.D."/>
            <person name="Penin A.A."/>
            <person name="Tanifuji G."/>
            <person name="Onodera N.T."/>
            <person name="Kondrashov A.S."/>
            <person name="Volf P."/>
            <person name="Archibald J.M."/>
            <person name="Lukes J."/>
        </authorList>
    </citation>
    <scope>NUCLEOTIDE SEQUENCE</scope>
    <source>
        <strain evidence="2">H10</strain>
    </source>
</reference>
<accession>X2C3Q7</accession>
<dbReference type="OMA" id="KILWEVT"/>
<evidence type="ECO:0000313" key="3">
    <source>
        <dbReference type="EMBL" id="KPA81345.1"/>
    </source>
</evidence>
<evidence type="ECO:0000256" key="1">
    <source>
        <dbReference type="SAM" id="MobiDB-lite"/>
    </source>
</evidence>
<gene>
    <name evidence="3" type="ORF">ABB37_03734</name>
</gene>
<proteinExistence type="predicted"/>
<dbReference type="RefSeq" id="XP_015659785.1">
    <property type="nucleotide sequence ID" value="XM_015801165.1"/>
</dbReference>
<dbReference type="OrthoDB" id="2329734at2759"/>
<feature type="region of interest" description="Disordered" evidence="1">
    <location>
        <begin position="177"/>
        <end position="206"/>
    </location>
</feature>
<feature type="compositionally biased region" description="Acidic residues" evidence="1">
    <location>
        <begin position="196"/>
        <end position="206"/>
    </location>
</feature>
<dbReference type="Pfam" id="PF03357">
    <property type="entry name" value="Snf7"/>
    <property type="match status" value="1"/>
</dbReference>
<sequence length="218" mass="24933">MPVFGGLFHKPTPEEEVRQWTRNLRSEQRKIEMQVTKIRREEAKTKMAMKQAAKQGDQVAVRMLAKETIRSRKAVNRMYASKAQMNSVAMQLQNQVSQMKMTGSLKKSGEIMKEMNNLVKVKEIQQSMMSMSREMAKAGLIEETMNESIDNALDEDISDTELEDEVNKVVMETVQGQMSGARVGTSKLPQKQQQVQEEEVPDEEEDELMQKFNALRSA</sequence>
<feature type="non-terminal residue" evidence="2">
    <location>
        <position position="218"/>
    </location>
</feature>
<protein>
    <submittedName>
        <fullName evidence="3">Snf7-like protein</fullName>
    </submittedName>
</protein>
<dbReference type="EMBL" id="LGTL01000006">
    <property type="protein sequence ID" value="KPA81345.1"/>
    <property type="molecule type" value="Genomic_DNA"/>
</dbReference>